<evidence type="ECO:0000256" key="1">
    <source>
        <dbReference type="SAM" id="SignalP"/>
    </source>
</evidence>
<name>A0A5C6CHI7_9BACT</name>
<evidence type="ECO:0000313" key="2">
    <source>
        <dbReference type="EMBL" id="TWU23662.1"/>
    </source>
</evidence>
<dbReference type="Pfam" id="PF15416">
    <property type="entry name" value="DUF4623"/>
    <property type="match status" value="1"/>
</dbReference>
<reference evidence="2 3" key="1">
    <citation type="submission" date="2019-02" db="EMBL/GenBank/DDBJ databases">
        <title>Deep-cultivation of Planctomycetes and their phenomic and genomic characterization uncovers novel biology.</title>
        <authorList>
            <person name="Wiegand S."/>
            <person name="Jogler M."/>
            <person name="Boedeker C."/>
            <person name="Pinto D."/>
            <person name="Vollmers J."/>
            <person name="Rivas-Marin E."/>
            <person name="Kohn T."/>
            <person name="Peeters S.H."/>
            <person name="Heuer A."/>
            <person name="Rast P."/>
            <person name="Oberbeckmann S."/>
            <person name="Bunk B."/>
            <person name="Jeske O."/>
            <person name="Meyerdierks A."/>
            <person name="Storesund J.E."/>
            <person name="Kallscheuer N."/>
            <person name="Luecker S."/>
            <person name="Lage O.M."/>
            <person name="Pohl T."/>
            <person name="Merkel B.J."/>
            <person name="Hornburger P."/>
            <person name="Mueller R.-W."/>
            <person name="Bruemmer F."/>
            <person name="Labrenz M."/>
            <person name="Spormann A.M."/>
            <person name="Op Den Camp H."/>
            <person name="Overmann J."/>
            <person name="Amann R."/>
            <person name="Jetten M.S.M."/>
            <person name="Mascher T."/>
            <person name="Medema M.H."/>
            <person name="Devos D.P."/>
            <person name="Kaster A.-K."/>
            <person name="Ovreas L."/>
            <person name="Rohde M."/>
            <person name="Galperin M.Y."/>
            <person name="Jogler C."/>
        </authorList>
    </citation>
    <scope>NUCLEOTIDE SEQUENCE [LARGE SCALE GENOMIC DNA]</scope>
    <source>
        <strain evidence="2 3">Pla144</strain>
    </source>
</reference>
<evidence type="ECO:0008006" key="4">
    <source>
        <dbReference type="Google" id="ProtNLM"/>
    </source>
</evidence>
<comment type="caution">
    <text evidence="2">The sequence shown here is derived from an EMBL/GenBank/DDBJ whole genome shotgun (WGS) entry which is preliminary data.</text>
</comment>
<keyword evidence="1" id="KW-0732">Signal</keyword>
<sequence precursor="true">MCTQRTIILSLSISTIVGLLAASTSAATLNPLSTFGGAQPGWRAPAELLAGDVASADTNMDTFYDFLWDVNDGIGTPDLERGIAYNSTTNNLLLLSRFGSPDTVKGLRILDGTTGVDKGFVDFNNTNVTGGTFTRNMIAVADDGAIYMANLTTDATASPFKIYRWDNEAAASPTLAYSGTPLAGARLGDSFDVIGSGSNTRLIAGYGRNPNIPGNNSFAIFDTTDGTNFSAANVSVASTPPNAGNFSLGITFQDEDTVIGMGIDTPAIVDVSGSTGTLVDTFTTDGNVLRPMDFAIVDGRPILAIMEASAAQDSIARARMFVYDMSDLSLPLAERKIAEASLLPTGMIQNPNINGTGQVRFGPIEGRTAIIYGLSTNNGIQAFELTIDPATVDDADFDGDGDVDGKDFLTWQRNSGLLGGATLMDGDANNDQNVDGLDLEIWQTQYGTPLVVAIAAVPEPATAWLAICGLVCCWTSRRNRR</sequence>
<proteinExistence type="predicted"/>
<protein>
    <recommendedName>
        <fullName evidence="4">PEP-CTERM protein-sorting domain-containing protein</fullName>
    </recommendedName>
</protein>
<keyword evidence="3" id="KW-1185">Reference proteome</keyword>
<feature type="chain" id="PRO_5022722153" description="PEP-CTERM protein-sorting domain-containing protein" evidence="1">
    <location>
        <begin position="27"/>
        <end position="481"/>
    </location>
</feature>
<dbReference type="InterPro" id="IPR027863">
    <property type="entry name" value="DUF4623"/>
</dbReference>
<evidence type="ECO:0000313" key="3">
    <source>
        <dbReference type="Proteomes" id="UP000318437"/>
    </source>
</evidence>
<gene>
    <name evidence="2" type="ORF">Pla144_38370</name>
</gene>
<feature type="signal peptide" evidence="1">
    <location>
        <begin position="1"/>
        <end position="26"/>
    </location>
</feature>
<dbReference type="Proteomes" id="UP000318437">
    <property type="component" value="Unassembled WGS sequence"/>
</dbReference>
<dbReference type="AlphaFoldDB" id="A0A5C6CHI7"/>
<organism evidence="2 3">
    <name type="scientific">Bythopirellula polymerisocia</name>
    <dbReference type="NCBI Taxonomy" id="2528003"/>
    <lineage>
        <taxon>Bacteria</taxon>
        <taxon>Pseudomonadati</taxon>
        <taxon>Planctomycetota</taxon>
        <taxon>Planctomycetia</taxon>
        <taxon>Pirellulales</taxon>
        <taxon>Lacipirellulaceae</taxon>
        <taxon>Bythopirellula</taxon>
    </lineage>
</organism>
<accession>A0A5C6CHI7</accession>
<dbReference type="InterPro" id="IPR018247">
    <property type="entry name" value="EF_Hand_1_Ca_BS"/>
</dbReference>
<dbReference type="PROSITE" id="PS00018">
    <property type="entry name" value="EF_HAND_1"/>
    <property type="match status" value="1"/>
</dbReference>
<dbReference type="EMBL" id="SJPS01000006">
    <property type="protein sequence ID" value="TWU23662.1"/>
    <property type="molecule type" value="Genomic_DNA"/>
</dbReference>